<dbReference type="EMBL" id="JBBWWT010000001">
    <property type="protein sequence ID" value="MEL1263420.1"/>
    <property type="molecule type" value="Genomic_DNA"/>
</dbReference>
<keyword evidence="2" id="KW-0503">Monooxygenase</keyword>
<evidence type="ECO:0000313" key="3">
    <source>
        <dbReference type="Proteomes" id="UP001459204"/>
    </source>
</evidence>
<dbReference type="PANTHER" id="PTHR33336">
    <property type="entry name" value="QUINOL MONOOXYGENASE YGIN-RELATED"/>
    <property type="match status" value="1"/>
</dbReference>
<dbReference type="InterPro" id="IPR050744">
    <property type="entry name" value="AI-2_Isomerase_LsrG"/>
</dbReference>
<protein>
    <submittedName>
        <fullName evidence="2">Quinol monooxygenase</fullName>
        <ecNumber evidence="2">1.-.-.-</ecNumber>
    </submittedName>
</protein>
<dbReference type="Gene3D" id="3.30.70.100">
    <property type="match status" value="1"/>
</dbReference>
<keyword evidence="2" id="KW-0560">Oxidoreductase</keyword>
<feature type="domain" description="ABM" evidence="1">
    <location>
        <begin position="5"/>
        <end position="94"/>
    </location>
</feature>
<keyword evidence="3" id="KW-1185">Reference proteome</keyword>
<dbReference type="PANTHER" id="PTHR33336:SF3">
    <property type="entry name" value="ABM DOMAIN-CONTAINING PROTEIN"/>
    <property type="match status" value="1"/>
</dbReference>
<dbReference type="Pfam" id="PF03992">
    <property type="entry name" value="ABM"/>
    <property type="match status" value="1"/>
</dbReference>
<dbReference type="PROSITE" id="PS51725">
    <property type="entry name" value="ABM"/>
    <property type="match status" value="1"/>
</dbReference>
<proteinExistence type="predicted"/>
<dbReference type="GO" id="GO:0004497">
    <property type="term" value="F:monooxygenase activity"/>
    <property type="evidence" value="ECO:0007669"/>
    <property type="project" value="UniProtKB-KW"/>
</dbReference>
<reference evidence="2 3" key="1">
    <citation type="submission" date="2024-04" db="EMBL/GenBank/DDBJ databases">
        <title>Draft genome sequence of Pseudoxanthomonas putridarboris WD12.</title>
        <authorList>
            <person name="Oh J."/>
        </authorList>
    </citation>
    <scope>NUCLEOTIDE SEQUENCE [LARGE SCALE GENOMIC DNA]</scope>
    <source>
        <strain evidence="2 3">WD12</strain>
    </source>
</reference>
<evidence type="ECO:0000259" key="1">
    <source>
        <dbReference type="PROSITE" id="PS51725"/>
    </source>
</evidence>
<evidence type="ECO:0000313" key="2">
    <source>
        <dbReference type="EMBL" id="MEL1263420.1"/>
    </source>
</evidence>
<dbReference type="EC" id="1.-.-.-" evidence="2"/>
<dbReference type="InterPro" id="IPR011008">
    <property type="entry name" value="Dimeric_a/b-barrel"/>
</dbReference>
<accession>A0ABU9IXE7</accession>
<dbReference type="Proteomes" id="UP001459204">
    <property type="component" value="Unassembled WGS sequence"/>
</dbReference>
<dbReference type="RefSeq" id="WP_341724594.1">
    <property type="nucleotide sequence ID" value="NZ_JBBWWT010000001.1"/>
</dbReference>
<gene>
    <name evidence="2" type="ORF">AAD027_03415</name>
</gene>
<sequence length="100" mass="10951">MRGPLVVMAHWRTTEAALGDVLAHVAELRAASLAEPGCLGYDVFRAIDAPDTLLLLERYRDAAALESHRQSPHYAALVVGRIVPLLAERRVEVLQAREPG</sequence>
<comment type="caution">
    <text evidence="2">The sequence shown here is derived from an EMBL/GenBank/DDBJ whole genome shotgun (WGS) entry which is preliminary data.</text>
</comment>
<name>A0ABU9IXE7_9GAMM</name>
<organism evidence="2 3">
    <name type="scientific">Pseudoxanthomonas putridarboris</name>
    <dbReference type="NCBI Taxonomy" id="752605"/>
    <lineage>
        <taxon>Bacteria</taxon>
        <taxon>Pseudomonadati</taxon>
        <taxon>Pseudomonadota</taxon>
        <taxon>Gammaproteobacteria</taxon>
        <taxon>Lysobacterales</taxon>
        <taxon>Lysobacteraceae</taxon>
        <taxon>Pseudoxanthomonas</taxon>
    </lineage>
</organism>
<dbReference type="InterPro" id="IPR007138">
    <property type="entry name" value="ABM_dom"/>
</dbReference>
<dbReference type="SUPFAM" id="SSF54909">
    <property type="entry name" value="Dimeric alpha+beta barrel"/>
    <property type="match status" value="1"/>
</dbReference>